<evidence type="ECO:0000256" key="1">
    <source>
        <dbReference type="ARBA" id="ARBA00022603"/>
    </source>
</evidence>
<dbReference type="GO" id="GO:0003677">
    <property type="term" value="F:DNA binding"/>
    <property type="evidence" value="ECO:0007669"/>
    <property type="project" value="InterPro"/>
</dbReference>
<sequence>MALLYPRVQLQGNKVPMVAEDMPAQHWIAMGSMAPENAVPILLEVIAKRISLKEMEKKFQLVKQITYVCKAFAVGVGAADFKDAEKEYPLHTKKEILEKFVGGIRRGQTSIPALDGHIKRAIEWKNKERRLQAKNTIHAFRTKPLVEPFVEWTEVAHDNDSAEMKIINGDMRLLSKLQTEKLPISLAIFNFPYAHEGHASDNESFLKSDVVEVLHNLKDVSSVPLWTVAGFCSVGMLPFIRSAFREVCNAGQELLTWCKPNMTNPGGPQFVSATKFCVLGYYSESGQRQMAHYNFDMHHNFQLFNAVTQKCQHPGGGVLCPYQKPYTLYSWLVNKFSPAGACVLDGFSGSNTGAIACVKANRNCLVVEINTKCAKGIATRLLIDIDDTLARETPKRKKKVAQGSPTSKLSGDTKSAGNELVPDENTGTAAGVADNAEAVIVGPSGASLPAAEAAAGPSGVEQTVTGVEPGFILFPVRVDPCLLPCLSPALFLKLDQRLSRNLHPGLFPLLQMLSRVS</sequence>
<keyword evidence="2" id="KW-0808">Transferase</keyword>
<dbReference type="EMBL" id="BFEA01000039">
    <property type="protein sequence ID" value="GBG63448.1"/>
    <property type="molecule type" value="Genomic_DNA"/>
</dbReference>
<keyword evidence="1" id="KW-0489">Methyltransferase</keyword>
<gene>
    <name evidence="5" type="ORF">CBR_g38068</name>
</gene>
<comment type="caution">
    <text evidence="5">The sequence shown here is derived from an EMBL/GenBank/DDBJ whole genome shotgun (WGS) entry which is preliminary data.</text>
</comment>
<dbReference type="Gene3D" id="3.40.50.150">
    <property type="entry name" value="Vaccinia Virus protein VP39"/>
    <property type="match status" value="1"/>
</dbReference>
<keyword evidence="6" id="KW-1185">Reference proteome</keyword>
<reference evidence="5 6" key="1">
    <citation type="journal article" date="2018" name="Cell">
        <title>The Chara Genome: Secondary Complexity and Implications for Plant Terrestrialization.</title>
        <authorList>
            <person name="Nishiyama T."/>
            <person name="Sakayama H."/>
            <person name="Vries J.D."/>
            <person name="Buschmann H."/>
            <person name="Saint-Marcoux D."/>
            <person name="Ullrich K.K."/>
            <person name="Haas F.B."/>
            <person name="Vanderstraeten L."/>
            <person name="Becker D."/>
            <person name="Lang D."/>
            <person name="Vosolsobe S."/>
            <person name="Rombauts S."/>
            <person name="Wilhelmsson P.K.I."/>
            <person name="Janitza P."/>
            <person name="Kern R."/>
            <person name="Heyl A."/>
            <person name="Rumpler F."/>
            <person name="Villalobos L.I.A.C."/>
            <person name="Clay J.M."/>
            <person name="Skokan R."/>
            <person name="Toyoda A."/>
            <person name="Suzuki Y."/>
            <person name="Kagoshima H."/>
            <person name="Schijlen E."/>
            <person name="Tajeshwar N."/>
            <person name="Catarino B."/>
            <person name="Hetherington A.J."/>
            <person name="Saltykova A."/>
            <person name="Bonnot C."/>
            <person name="Breuninger H."/>
            <person name="Symeonidi A."/>
            <person name="Radhakrishnan G.V."/>
            <person name="Van Nieuwerburgh F."/>
            <person name="Deforce D."/>
            <person name="Chang C."/>
            <person name="Karol K.G."/>
            <person name="Hedrich R."/>
            <person name="Ulvskov P."/>
            <person name="Glockner G."/>
            <person name="Delwiche C.F."/>
            <person name="Petrasek J."/>
            <person name="Van de Peer Y."/>
            <person name="Friml J."/>
            <person name="Beilby M."/>
            <person name="Dolan L."/>
            <person name="Kohara Y."/>
            <person name="Sugano S."/>
            <person name="Fujiyama A."/>
            <person name="Delaux P.-M."/>
            <person name="Quint M."/>
            <person name="TheiBen G."/>
            <person name="Hagemann M."/>
            <person name="Harholt J."/>
            <person name="Dunand C."/>
            <person name="Zachgo S."/>
            <person name="Langdale J."/>
            <person name="Maumus F."/>
            <person name="Straeten D.V.D."/>
            <person name="Gould S.B."/>
            <person name="Rensing S.A."/>
        </authorList>
    </citation>
    <scope>NUCLEOTIDE SEQUENCE [LARGE SCALE GENOMIC DNA]</scope>
    <source>
        <strain evidence="5 6">S276</strain>
    </source>
</reference>
<feature type="compositionally biased region" description="Polar residues" evidence="3">
    <location>
        <begin position="403"/>
        <end position="416"/>
    </location>
</feature>
<dbReference type="Gramene" id="GBG63448">
    <property type="protein sequence ID" value="GBG63448"/>
    <property type="gene ID" value="CBR_g38068"/>
</dbReference>
<accession>A0A388K082</accession>
<proteinExistence type="predicted"/>
<evidence type="ECO:0000256" key="3">
    <source>
        <dbReference type="SAM" id="MobiDB-lite"/>
    </source>
</evidence>
<evidence type="ECO:0000259" key="4">
    <source>
        <dbReference type="Pfam" id="PF01555"/>
    </source>
</evidence>
<dbReference type="GO" id="GO:0032259">
    <property type="term" value="P:methylation"/>
    <property type="evidence" value="ECO:0007669"/>
    <property type="project" value="UniProtKB-KW"/>
</dbReference>
<dbReference type="Proteomes" id="UP000265515">
    <property type="component" value="Unassembled WGS sequence"/>
</dbReference>
<dbReference type="InterPro" id="IPR029063">
    <property type="entry name" value="SAM-dependent_MTases_sf"/>
</dbReference>
<dbReference type="SUPFAM" id="SSF53335">
    <property type="entry name" value="S-adenosyl-L-methionine-dependent methyltransferases"/>
    <property type="match status" value="1"/>
</dbReference>
<evidence type="ECO:0000313" key="5">
    <source>
        <dbReference type="EMBL" id="GBG63448.1"/>
    </source>
</evidence>
<feature type="region of interest" description="Disordered" evidence="3">
    <location>
        <begin position="393"/>
        <end position="428"/>
    </location>
</feature>
<organism evidence="5 6">
    <name type="scientific">Chara braunii</name>
    <name type="common">Braun's stonewort</name>
    <dbReference type="NCBI Taxonomy" id="69332"/>
    <lineage>
        <taxon>Eukaryota</taxon>
        <taxon>Viridiplantae</taxon>
        <taxon>Streptophyta</taxon>
        <taxon>Charophyceae</taxon>
        <taxon>Charales</taxon>
        <taxon>Characeae</taxon>
        <taxon>Chara</taxon>
    </lineage>
</organism>
<feature type="domain" description="DNA methylase N-4/N-6" evidence="4">
    <location>
        <begin position="303"/>
        <end position="375"/>
    </location>
</feature>
<evidence type="ECO:0000313" key="6">
    <source>
        <dbReference type="Proteomes" id="UP000265515"/>
    </source>
</evidence>
<dbReference type="Pfam" id="PF01555">
    <property type="entry name" value="N6_N4_Mtase"/>
    <property type="match status" value="1"/>
</dbReference>
<dbReference type="AlphaFoldDB" id="A0A388K082"/>
<dbReference type="GO" id="GO:0008170">
    <property type="term" value="F:N-methyltransferase activity"/>
    <property type="evidence" value="ECO:0007669"/>
    <property type="project" value="InterPro"/>
</dbReference>
<name>A0A388K082_CHABU</name>
<protein>
    <recommendedName>
        <fullName evidence="4">DNA methylase N-4/N-6 domain-containing protein</fullName>
    </recommendedName>
</protein>
<evidence type="ECO:0000256" key="2">
    <source>
        <dbReference type="ARBA" id="ARBA00022679"/>
    </source>
</evidence>
<dbReference type="InterPro" id="IPR002941">
    <property type="entry name" value="DNA_methylase_N4/N6"/>
</dbReference>